<feature type="domain" description="TcaA second" evidence="8">
    <location>
        <begin position="76"/>
        <end position="171"/>
    </location>
</feature>
<dbReference type="Pfam" id="PF22813">
    <property type="entry name" value="TcaA_2nd"/>
    <property type="match status" value="1"/>
</dbReference>
<evidence type="ECO:0000256" key="1">
    <source>
        <dbReference type="ARBA" id="ARBA00004162"/>
    </source>
</evidence>
<sequence length="481" mass="54587">MKCQNCGHEVKEGQKVCTRCGTKVEAYTMRSDTAANKKPVDPKKKKRIIVTTVSAAAVLLVLFVAFRLIGGQYSSEAKIQEITEAVDTGDAKTLKAAVDGTDISTYEAEAFLGYIDRNVGNDVFKTMLREKQYNINNYSSTIESVYDEDLNLLNISRENNKWGVFENYSLSIPKHNVNVANEAGVPFTAEINGEKVENDGSEQKTAELIPGAYDVPLTAEVGEETYDGTLSIPFENYGEGEQVEAVPEFNFVYLTMDPDIYSYGLYGNEENFSYTVNGEEAKVSEDEDQVYGPYPLDEELEVKGALEADGKTFESEPETIALDAEDRDVYEGVYPVSLTFDSEEIDKHADAEFERQIAEDDREQFEENLEEEVGYFIDSYLYALEDMYRYGEIAYMDDYMTKGTASYDTLVSNIENDSFPNLTIYEIEVTEYERDGEDIYIEVFTERLNDNLDDFKTYKTAYYITYDDEELDFTIEGFEDV</sequence>
<dbReference type="Proteomes" id="UP000823989">
    <property type="component" value="Unassembled WGS sequence"/>
</dbReference>
<comment type="subcellular location">
    <subcellularLocation>
        <location evidence="1">Cell membrane</location>
        <topology evidence="1">Single-pass membrane protein</topology>
    </subcellularLocation>
</comment>
<dbReference type="InterPro" id="IPR054528">
    <property type="entry name" value="TcaA_5th"/>
</dbReference>
<feature type="transmembrane region" description="Helical" evidence="6">
    <location>
        <begin position="48"/>
        <end position="69"/>
    </location>
</feature>
<keyword evidence="4 6" id="KW-1133">Transmembrane helix</keyword>
<feature type="domain" description="TcaA 4th" evidence="10">
    <location>
        <begin position="263"/>
        <end position="326"/>
    </location>
</feature>
<evidence type="ECO:0000256" key="3">
    <source>
        <dbReference type="ARBA" id="ARBA00022692"/>
    </source>
</evidence>
<dbReference type="Pfam" id="PF22819">
    <property type="entry name" value="TcaA_5th"/>
    <property type="match status" value="1"/>
</dbReference>
<dbReference type="Pfam" id="PF22820">
    <property type="entry name" value="TcaA_3rd_4th"/>
    <property type="match status" value="1"/>
</dbReference>
<evidence type="ECO:0000259" key="8">
    <source>
        <dbReference type="Pfam" id="PF22813"/>
    </source>
</evidence>
<evidence type="ECO:0000313" key="12">
    <source>
        <dbReference type="Proteomes" id="UP000823989"/>
    </source>
</evidence>
<dbReference type="PANTHER" id="PTHR40038">
    <property type="entry name" value="MEMBRANE-ASSOCIATED PROTEIN TCAA"/>
    <property type="match status" value="1"/>
</dbReference>
<evidence type="ECO:0000313" key="11">
    <source>
        <dbReference type="EMBL" id="HIW13440.1"/>
    </source>
</evidence>
<gene>
    <name evidence="11" type="ORF">H9891_09840</name>
</gene>
<dbReference type="AlphaFoldDB" id="A0A9D1QJP9"/>
<evidence type="ECO:0000256" key="6">
    <source>
        <dbReference type="SAM" id="Phobius"/>
    </source>
</evidence>
<reference evidence="11" key="1">
    <citation type="journal article" date="2021" name="PeerJ">
        <title>Extensive microbial diversity within the chicken gut microbiome revealed by metagenomics and culture.</title>
        <authorList>
            <person name="Gilroy R."/>
            <person name="Ravi A."/>
            <person name="Getino M."/>
            <person name="Pursley I."/>
            <person name="Horton D.L."/>
            <person name="Alikhan N.F."/>
            <person name="Baker D."/>
            <person name="Gharbi K."/>
            <person name="Hall N."/>
            <person name="Watson M."/>
            <person name="Adriaenssens E.M."/>
            <person name="Foster-Nyarko E."/>
            <person name="Jarju S."/>
            <person name="Secka A."/>
            <person name="Antonio M."/>
            <person name="Oren A."/>
            <person name="Chaudhuri R.R."/>
            <person name="La Ragione R."/>
            <person name="Hildebrand F."/>
            <person name="Pallen M.J."/>
        </authorList>
    </citation>
    <scope>NUCLEOTIDE SEQUENCE</scope>
    <source>
        <strain evidence="11">ChiHjej13B12-752</strain>
    </source>
</reference>
<dbReference type="EMBL" id="DXHR01000033">
    <property type="protein sequence ID" value="HIW13440.1"/>
    <property type="molecule type" value="Genomic_DNA"/>
</dbReference>
<evidence type="ECO:0000259" key="9">
    <source>
        <dbReference type="Pfam" id="PF22819"/>
    </source>
</evidence>
<dbReference type="InterPro" id="IPR026870">
    <property type="entry name" value="Zinc_ribbon_dom"/>
</dbReference>
<evidence type="ECO:0000256" key="4">
    <source>
        <dbReference type="ARBA" id="ARBA00022989"/>
    </source>
</evidence>
<reference evidence="11" key="2">
    <citation type="submission" date="2021-04" db="EMBL/GenBank/DDBJ databases">
        <authorList>
            <person name="Gilroy R."/>
        </authorList>
    </citation>
    <scope>NUCLEOTIDE SEQUENCE</scope>
    <source>
        <strain evidence="11">ChiHjej13B12-752</strain>
    </source>
</reference>
<keyword evidence="2" id="KW-1003">Cell membrane</keyword>
<dbReference type="InterPro" id="IPR054530">
    <property type="entry name" value="TcaA_4th"/>
</dbReference>
<keyword evidence="5 6" id="KW-0472">Membrane</keyword>
<feature type="domain" description="TcaA protein NTF2-like" evidence="9">
    <location>
        <begin position="370"/>
        <end position="475"/>
    </location>
</feature>
<dbReference type="Pfam" id="PF13240">
    <property type="entry name" value="Zn_Ribbon_1"/>
    <property type="match status" value="1"/>
</dbReference>
<evidence type="ECO:0000256" key="2">
    <source>
        <dbReference type="ARBA" id="ARBA00022475"/>
    </source>
</evidence>
<keyword evidence="3 6" id="KW-0812">Transmembrane</keyword>
<dbReference type="InterPro" id="IPR054529">
    <property type="entry name" value="TcaA_2nd"/>
</dbReference>
<comment type="caution">
    <text evidence="11">The sequence shown here is derived from an EMBL/GenBank/DDBJ whole genome shotgun (WGS) entry which is preliminary data.</text>
</comment>
<protein>
    <submittedName>
        <fullName evidence="11">Zinc-ribbon domain-containing protein</fullName>
    </submittedName>
</protein>
<dbReference type="PANTHER" id="PTHR40038:SF1">
    <property type="entry name" value="MEMBRANE-ASSOCIATED PROTEIN TCAA"/>
    <property type="match status" value="1"/>
</dbReference>
<feature type="domain" description="Zinc-ribbon" evidence="7">
    <location>
        <begin position="2"/>
        <end position="24"/>
    </location>
</feature>
<evidence type="ECO:0000259" key="7">
    <source>
        <dbReference type="Pfam" id="PF13240"/>
    </source>
</evidence>
<proteinExistence type="predicted"/>
<dbReference type="GO" id="GO:0005886">
    <property type="term" value="C:plasma membrane"/>
    <property type="evidence" value="ECO:0007669"/>
    <property type="project" value="UniProtKB-SubCell"/>
</dbReference>
<organism evidence="11 12">
    <name type="scientific">Candidatus Salinicoccus stercoripullorum</name>
    <dbReference type="NCBI Taxonomy" id="2838756"/>
    <lineage>
        <taxon>Bacteria</taxon>
        <taxon>Bacillati</taxon>
        <taxon>Bacillota</taxon>
        <taxon>Bacilli</taxon>
        <taxon>Bacillales</taxon>
        <taxon>Staphylococcaceae</taxon>
        <taxon>Salinicoccus</taxon>
    </lineage>
</organism>
<evidence type="ECO:0000259" key="10">
    <source>
        <dbReference type="Pfam" id="PF22820"/>
    </source>
</evidence>
<name>A0A9D1QJP9_9STAP</name>
<accession>A0A9D1QJP9</accession>
<evidence type="ECO:0000256" key="5">
    <source>
        <dbReference type="ARBA" id="ARBA00023136"/>
    </source>
</evidence>